<feature type="compositionally biased region" description="Basic and acidic residues" evidence="9">
    <location>
        <begin position="928"/>
        <end position="940"/>
    </location>
</feature>
<evidence type="ECO:0000256" key="5">
    <source>
        <dbReference type="ARBA" id="ARBA00023015"/>
    </source>
</evidence>
<feature type="compositionally biased region" description="Acidic residues" evidence="9">
    <location>
        <begin position="205"/>
        <end position="217"/>
    </location>
</feature>
<dbReference type="PANTHER" id="PTHR11477">
    <property type="entry name" value="TRANSCRIPTION FACTOR S-II ZINC FINGER DOMAIN-CONTAINING PROTEIN"/>
    <property type="match status" value="1"/>
</dbReference>
<dbReference type="Gene3D" id="3.40.5.120">
    <property type="match status" value="1"/>
</dbReference>
<feature type="compositionally biased region" description="Low complexity" evidence="9">
    <location>
        <begin position="1913"/>
        <end position="1938"/>
    </location>
</feature>
<feature type="compositionally biased region" description="Basic residues" evidence="9">
    <location>
        <begin position="176"/>
        <end position="200"/>
    </location>
</feature>
<feature type="compositionally biased region" description="Gly residues" evidence="9">
    <location>
        <begin position="1939"/>
        <end position="1948"/>
    </location>
</feature>
<feature type="region of interest" description="Disordered" evidence="9">
    <location>
        <begin position="1161"/>
        <end position="1364"/>
    </location>
</feature>
<dbReference type="PROSITE" id="PS51321">
    <property type="entry name" value="TFIIS_CENTRAL"/>
    <property type="match status" value="1"/>
</dbReference>
<dbReference type="InterPro" id="IPR019786">
    <property type="entry name" value="Zinc_finger_PHD-type_CS"/>
</dbReference>
<dbReference type="EMBL" id="RQTK01000092">
    <property type="protein sequence ID" value="RUS88140.1"/>
    <property type="molecule type" value="Genomic_DNA"/>
</dbReference>
<dbReference type="Gene3D" id="1.10.472.30">
    <property type="entry name" value="Transcription elongation factor S-II, central domain"/>
    <property type="match status" value="1"/>
</dbReference>
<evidence type="ECO:0000256" key="6">
    <source>
        <dbReference type="ARBA" id="ARBA00023163"/>
    </source>
</evidence>
<evidence type="ECO:0000259" key="10">
    <source>
        <dbReference type="PROSITE" id="PS50016"/>
    </source>
</evidence>
<feature type="non-terminal residue" evidence="12">
    <location>
        <position position="2253"/>
    </location>
</feature>
<feature type="compositionally biased region" description="Basic and acidic residues" evidence="9">
    <location>
        <begin position="1006"/>
        <end position="1017"/>
    </location>
</feature>
<feature type="compositionally biased region" description="Basic and acidic residues" evidence="9">
    <location>
        <begin position="578"/>
        <end position="594"/>
    </location>
</feature>
<keyword evidence="4" id="KW-0862">Zinc</keyword>
<comment type="caution">
    <text evidence="12">The sequence shown here is derived from an EMBL/GenBank/DDBJ whole genome shotgun (WGS) entry which is preliminary data.</text>
</comment>
<sequence length="2253" mass="245803">MADLSSGTAVEGTPETGKDGGTPVDITPSRRSSRKKQSTFSDDFEYYTPTGRKKEEEKKISPQQPSKENESDNLGKKLPKKVGQRKPKGKNAEEEEENDEDEVEVLKPKVGKGKLKQAVKKTGKNKPASPKKKTATRKQVSSEAEDEDGEEEDEEESEEASSDDDDEEEEESKQVKPGKKRKAAGTAKKKQPGKAGRKKKKVEEVQEEESSSDEDDSTPISQLQAQLKQRKAGATKEYRESPLAQNLAKKLLEMDTESSASVGEEDTSPAAALGQKRKTTGESITEPSPAKKTAKVSQFQNLGTALASLVKRIPPADLGLVKRSPNEIAAKVGKQATVSAAAVKENNTSSSEKAKSVSIEESKPVEVNALKQSISIPEDNVNKVGKVKQEDVGSDKKPNISVLDKKKTVKFNTDSVSSSNKSLVKSEKDKIVKGSEGSIIKKIIKVEEKQTKDKQSKPMLPKDGKISVLSSGQKPGKESLVKKESSTGKPQKLSESELRQKKIEQIKAKIAEKSAGQRSFLEEQGKSKPSDGSRDKHVVKKEGLKDGQLVKRKLEHVKSKVDASSKKFSNIPPNMLKKKSEVKGHNKSHEDLIKRGIVVKKKSHPPFGTKNVRMPEKSPNSKHKSDATNEKEKEGKIDRDKLKKSEDSRRKSSEGERRKSSETKVERQLSNEGNKKQRKISAGEDSGSKDINKGANGDAPPVLTPASAAVQAKSSKHKHHKPEHEVPIDMSMMDLFKPDGLIVHDPATTALPTTETNPQPDSVQRAPSSSLASSSNPGSLRPQDVHHVLLEHQYSKTSEATDSADANERGLSTAGANHQQKSSTLAGKKDDVESMSHNNRSVIMDVSLPEQILQEPSEDLVTSTKGEPTDAKDEGGKPESAGSRTCILESLDTELKESGTDFLIVGQVEVCRQTAPEVSETSTPAPKQKSEGLAEGKKGSEAAQPSATPSTRKRKDSDRSSESRKKSTDSQSSESRKKSTDSQSSTADKKKSSASHKNDQKKRKSDGKEKEKEKDGAAESGEESGEDEEFEDDENDFDWEDPDMLYCLCRKPHNNRFMICCDKCEEWYHGTCVGITRARGKEMEDNEEEYTCPICIKGDGISLLEKAPVSTKSTDMSSPGPKLLQKCVGRKCSKTPRAGSVYCSNECIMNHAQESLKAIRDEQAKKASKEKHHSSQQASSGKSSSSSSKVPPSPSSSSDVVEVMERETGKILRGPSAPTQKGLHRWLEQHPSFEVVQPHKHRSSSKDSRDSKDDRSADRKDRRSSSSSSSSSKDKKSGSKSDEKSHRHHDHHHKDPSRRESSGGSSSSSSREHSSSKKIDSDRRSSSSSASHKTEGSSSHSSSHRKEEKRSERSSSGGPNQIRINVRTGLRDCLYARAKEAEDILLSSNEIKAIALEIEEKLYDLFNDTGHKYRAKYRSLIFNIKDQKNKGLFRKILGGKISPDKLVLMSTEDLASRELAKWREQESKHQIEMIEKLEKEKQETKSTNHVTKKTHKGEIEVNDEDLSTLETRLEEKKETEPDKADEQAHEPAIDTTSQHRAHLFDLNCKVCTGKIVPGLEEQTAASKALPAKPKKTGVVHFVLPGDEEKEEKPEPKLGNTSIHHHHTAPAETEKKELEEEDYEKAAEIVKEALEHVHKAEEELSSLPSMVSSSPKHHEPALSPPLSPREEPEDMDMDDDGMDLDLERQADDDVNASPAKVSGSVVAASVSSALSAPSANASSSSSVVLSAAAEKKVVVRSPDSALQSGLEAKAKFNPTSPVLWKGFVSMLDVAKFFTSAYRVSGPVDHISIPDTVHIMGRISPDHMWDYLSKIRQAGSKDITVLRFIPGSDEEKVAYIHLYSYLNSRARCGVANNLSRQVKDFYIVPLASHSKIPRTLLPFDGPGLEENRPHMLIGILVRQRDKYSKDTAALDSDSPRSSSSSSRKSDKVSSSSSAGTDGVGGGGEGYGSAASGKAKTTIRGPSRDPRLAKLAAKADSPKDSPSGKGNSVETKPKEAQPSVESEEYDPEYTPSLGKAKGSQPVAEYIPTPTAKTKDKHDQKLSGIDGKKAGKSKTPSPEDSGGSDSKEKHHHSHHHHHHHHKERHRHKHHHKGHGSHDHDRKVDEDDSEPYSPSKEAEPYSPGMEAAAEEPYDPEDESLMDEQGHPLDMLTSEKKTAAAATTQASGPAKATTTTTTTVDSASVVTSTTTTKSANSGSGTATSAAARSDDGKSSEDSSSLSSEELVERMARSNDPGQISSLMVLALSQASTQQE</sequence>
<feature type="compositionally biased region" description="Polar residues" evidence="9">
    <location>
        <begin position="750"/>
        <end position="762"/>
    </location>
</feature>
<feature type="compositionally biased region" description="Low complexity" evidence="9">
    <location>
        <begin position="2157"/>
        <end position="2205"/>
    </location>
</feature>
<gene>
    <name evidence="12" type="ORF">EGW08_004102</name>
</gene>
<evidence type="ECO:0000256" key="8">
    <source>
        <dbReference type="PROSITE-ProRule" id="PRU00146"/>
    </source>
</evidence>
<keyword evidence="13" id="KW-1185">Reference proteome</keyword>
<evidence type="ECO:0008006" key="14">
    <source>
        <dbReference type="Google" id="ProtNLM"/>
    </source>
</evidence>
<feature type="region of interest" description="Disordered" evidence="9">
    <location>
        <begin position="1"/>
        <end position="296"/>
    </location>
</feature>
<organism evidence="12 13">
    <name type="scientific">Elysia chlorotica</name>
    <name type="common">Eastern emerald elysia</name>
    <name type="synonym">Sea slug</name>
    <dbReference type="NCBI Taxonomy" id="188477"/>
    <lineage>
        <taxon>Eukaryota</taxon>
        <taxon>Metazoa</taxon>
        <taxon>Spiralia</taxon>
        <taxon>Lophotrochozoa</taxon>
        <taxon>Mollusca</taxon>
        <taxon>Gastropoda</taxon>
        <taxon>Heterobranchia</taxon>
        <taxon>Euthyneura</taxon>
        <taxon>Panpulmonata</taxon>
        <taxon>Sacoglossa</taxon>
        <taxon>Placobranchoidea</taxon>
        <taxon>Plakobranchidae</taxon>
        <taxon>Elysia</taxon>
    </lineage>
</organism>
<feature type="compositionally biased region" description="Basic residues" evidence="9">
    <location>
        <begin position="77"/>
        <end position="89"/>
    </location>
</feature>
<dbReference type="SUPFAM" id="SSF46942">
    <property type="entry name" value="Elongation factor TFIIS domain 2"/>
    <property type="match status" value="1"/>
</dbReference>
<evidence type="ECO:0000256" key="1">
    <source>
        <dbReference type="ARBA" id="ARBA00004123"/>
    </source>
</evidence>
<dbReference type="InterPro" id="IPR036575">
    <property type="entry name" value="TFIIS_cen_dom_sf"/>
</dbReference>
<dbReference type="InterPro" id="IPR012921">
    <property type="entry name" value="SPOC_C"/>
</dbReference>
<keyword evidence="5" id="KW-0805">Transcription regulation</keyword>
<feature type="compositionally biased region" description="Polar residues" evidence="9">
    <location>
        <begin position="814"/>
        <end position="825"/>
    </location>
</feature>
<feature type="compositionally biased region" description="Basic and acidic residues" evidence="9">
    <location>
        <begin position="2095"/>
        <end position="2104"/>
    </location>
</feature>
<feature type="region of interest" description="Disordered" evidence="9">
    <location>
        <begin position="1908"/>
        <end position="2237"/>
    </location>
</feature>
<feature type="compositionally biased region" description="Basic and acidic residues" evidence="9">
    <location>
        <begin position="1272"/>
        <end position="1285"/>
    </location>
</feature>
<feature type="compositionally biased region" description="Basic and acidic residues" evidence="9">
    <location>
        <begin position="1310"/>
        <end position="1325"/>
    </location>
</feature>
<evidence type="ECO:0000256" key="3">
    <source>
        <dbReference type="ARBA" id="ARBA00022771"/>
    </source>
</evidence>
<feature type="compositionally biased region" description="Basic and acidic residues" evidence="9">
    <location>
        <begin position="1244"/>
        <end position="1264"/>
    </location>
</feature>
<feature type="compositionally biased region" description="Low complexity" evidence="9">
    <location>
        <begin position="1644"/>
        <end position="1653"/>
    </location>
</feature>
<dbReference type="STRING" id="188477.A0A3S1BP39"/>
<dbReference type="InterPro" id="IPR003618">
    <property type="entry name" value="TFIIS_cen_dom"/>
</dbReference>
<feature type="compositionally biased region" description="Basic and acidic residues" evidence="9">
    <location>
        <begin position="955"/>
        <end position="980"/>
    </location>
</feature>
<dbReference type="InterPro" id="IPR001965">
    <property type="entry name" value="Znf_PHD"/>
</dbReference>
<feature type="compositionally biased region" description="Low complexity" evidence="9">
    <location>
        <begin position="1326"/>
        <end position="1341"/>
    </location>
</feature>
<accession>A0A3S1BP39</accession>
<evidence type="ECO:0000256" key="9">
    <source>
        <dbReference type="SAM" id="MobiDB-lite"/>
    </source>
</evidence>
<dbReference type="SUPFAM" id="SSF160481">
    <property type="entry name" value="BRK domain-like"/>
    <property type="match status" value="1"/>
</dbReference>
<feature type="domain" description="PHD-type" evidence="10">
    <location>
        <begin position="1044"/>
        <end position="1098"/>
    </location>
</feature>
<feature type="compositionally biased region" description="Basic residues" evidence="9">
    <location>
        <begin position="109"/>
        <end position="136"/>
    </location>
</feature>
<dbReference type="InterPro" id="IPR011011">
    <property type="entry name" value="Znf_FYVE_PHD"/>
</dbReference>
<dbReference type="OrthoDB" id="1884872at2759"/>
<feature type="compositionally biased region" description="Low complexity" evidence="9">
    <location>
        <begin position="766"/>
        <end position="780"/>
    </location>
</feature>
<feature type="region of interest" description="Disordered" evidence="9">
    <location>
        <begin position="342"/>
        <end position="431"/>
    </location>
</feature>
<feature type="region of interest" description="Disordered" evidence="9">
    <location>
        <begin position="443"/>
        <end position="499"/>
    </location>
</feature>
<dbReference type="Pfam" id="PF07500">
    <property type="entry name" value="TFIIS_M"/>
    <property type="match status" value="1"/>
</dbReference>
<evidence type="ECO:0000313" key="13">
    <source>
        <dbReference type="Proteomes" id="UP000271974"/>
    </source>
</evidence>
<dbReference type="InterPro" id="IPR037259">
    <property type="entry name" value="BRK_sf"/>
</dbReference>
<dbReference type="Gene3D" id="3.30.40.10">
    <property type="entry name" value="Zinc/RING finger domain, C3HC4 (zinc finger)"/>
    <property type="match status" value="1"/>
</dbReference>
<feature type="compositionally biased region" description="Basic residues" evidence="9">
    <location>
        <begin position="2069"/>
        <end position="2094"/>
    </location>
</feature>
<dbReference type="Pfam" id="PF07533">
    <property type="entry name" value="BRK"/>
    <property type="match status" value="1"/>
</dbReference>
<dbReference type="InterPro" id="IPR013083">
    <property type="entry name" value="Znf_RING/FYVE/PHD"/>
</dbReference>
<feature type="compositionally biased region" description="Basic and acidic residues" evidence="9">
    <location>
        <begin position="623"/>
        <end position="675"/>
    </location>
</feature>
<protein>
    <recommendedName>
        <fullName evidence="14">PHD finger protein 3</fullName>
    </recommendedName>
</protein>
<feature type="region of interest" description="Disordered" evidence="9">
    <location>
        <begin position="514"/>
        <end position="885"/>
    </location>
</feature>
<feature type="compositionally biased region" description="Basic and acidic residues" evidence="9">
    <location>
        <begin position="1611"/>
        <end position="1641"/>
    </location>
</feature>
<dbReference type="Pfam" id="PF00628">
    <property type="entry name" value="PHD"/>
    <property type="match status" value="1"/>
</dbReference>
<feature type="compositionally biased region" description="Acidic residues" evidence="9">
    <location>
        <begin position="143"/>
        <end position="171"/>
    </location>
</feature>
<feature type="domain" description="TFIIS central" evidence="11">
    <location>
        <begin position="1362"/>
        <end position="1482"/>
    </location>
</feature>
<feature type="compositionally biased region" description="Basic and acidic residues" evidence="9">
    <location>
        <begin position="1511"/>
        <end position="1532"/>
    </location>
</feature>
<dbReference type="InterPro" id="IPR006576">
    <property type="entry name" value="BRK_domain"/>
</dbReference>
<dbReference type="GO" id="GO:0005634">
    <property type="term" value="C:nucleus"/>
    <property type="evidence" value="ECO:0007669"/>
    <property type="project" value="UniProtKB-SubCell"/>
</dbReference>
<dbReference type="SMART" id="SM00249">
    <property type="entry name" value="PHD"/>
    <property type="match status" value="1"/>
</dbReference>
<feature type="compositionally biased region" description="Polar residues" evidence="9">
    <location>
        <begin position="218"/>
        <end position="227"/>
    </location>
</feature>
<evidence type="ECO:0000256" key="2">
    <source>
        <dbReference type="ARBA" id="ARBA00022723"/>
    </source>
</evidence>
<keyword evidence="3 8" id="KW-0863">Zinc-finger</keyword>
<dbReference type="CDD" id="cd21541">
    <property type="entry name" value="SPOC_PHF3-like"/>
    <property type="match status" value="1"/>
</dbReference>
<feature type="compositionally biased region" description="Basic and acidic residues" evidence="9">
    <location>
        <begin position="475"/>
        <end position="499"/>
    </location>
</feature>
<dbReference type="Pfam" id="PF07744">
    <property type="entry name" value="SPOC"/>
    <property type="match status" value="1"/>
</dbReference>
<evidence type="ECO:0000259" key="11">
    <source>
        <dbReference type="PROSITE" id="PS51321"/>
    </source>
</evidence>
<evidence type="ECO:0000256" key="7">
    <source>
        <dbReference type="ARBA" id="ARBA00023242"/>
    </source>
</evidence>
<dbReference type="GO" id="GO:0008270">
    <property type="term" value="F:zinc ion binding"/>
    <property type="evidence" value="ECO:0007669"/>
    <property type="project" value="UniProtKB-KW"/>
</dbReference>
<feature type="compositionally biased region" description="Basic and acidic residues" evidence="9">
    <location>
        <begin position="1344"/>
        <end position="1353"/>
    </location>
</feature>
<dbReference type="CDD" id="cd15552">
    <property type="entry name" value="PHD_PHF3_like"/>
    <property type="match status" value="1"/>
</dbReference>
<feature type="compositionally biased region" description="Acidic residues" evidence="9">
    <location>
        <begin position="1020"/>
        <end position="1037"/>
    </location>
</feature>
<keyword evidence="7" id="KW-0539">Nucleus</keyword>
<feature type="compositionally biased region" description="Basic and acidic residues" evidence="9">
    <location>
        <begin position="867"/>
        <end position="877"/>
    </location>
</feature>
<feature type="compositionally biased region" description="Basic and acidic residues" evidence="9">
    <location>
        <begin position="556"/>
        <end position="565"/>
    </location>
</feature>
<dbReference type="InterPro" id="IPR019787">
    <property type="entry name" value="Znf_PHD-finger"/>
</dbReference>
<dbReference type="SUPFAM" id="SSF57903">
    <property type="entry name" value="FYVE/PHD zinc finger"/>
    <property type="match status" value="1"/>
</dbReference>
<feature type="compositionally biased region" description="Basic and acidic residues" evidence="9">
    <location>
        <begin position="2033"/>
        <end position="2049"/>
    </location>
</feature>
<feature type="region of interest" description="Disordered" evidence="9">
    <location>
        <begin position="1581"/>
        <end position="1682"/>
    </location>
</feature>
<dbReference type="SMART" id="SM00592">
    <property type="entry name" value="BRK"/>
    <property type="match status" value="1"/>
</dbReference>
<feature type="region of interest" description="Disordered" evidence="9">
    <location>
        <begin position="914"/>
        <end position="1037"/>
    </location>
</feature>
<feature type="region of interest" description="Disordered" evidence="9">
    <location>
        <begin position="1477"/>
        <end position="1532"/>
    </location>
</feature>
<feature type="compositionally biased region" description="Basic and acidic residues" evidence="9">
    <location>
        <begin position="352"/>
        <end position="364"/>
    </location>
</feature>
<feature type="compositionally biased region" description="Basic and acidic residues" evidence="9">
    <location>
        <begin position="520"/>
        <end position="549"/>
    </location>
</feature>
<keyword evidence="2" id="KW-0479">Metal-binding</keyword>
<feature type="compositionally biased region" description="Acidic residues" evidence="9">
    <location>
        <begin position="2127"/>
        <end position="2140"/>
    </location>
</feature>
<dbReference type="GO" id="GO:0006351">
    <property type="term" value="P:DNA-templated transcription"/>
    <property type="evidence" value="ECO:0007669"/>
    <property type="project" value="InterPro"/>
</dbReference>
<proteinExistence type="predicted"/>
<feature type="compositionally biased region" description="Low complexity" evidence="9">
    <location>
        <begin position="1175"/>
        <end position="1198"/>
    </location>
</feature>
<evidence type="ECO:0000256" key="4">
    <source>
        <dbReference type="ARBA" id="ARBA00022833"/>
    </source>
</evidence>
<reference evidence="12 13" key="1">
    <citation type="submission" date="2019-01" db="EMBL/GenBank/DDBJ databases">
        <title>A draft genome assembly of the solar-powered sea slug Elysia chlorotica.</title>
        <authorList>
            <person name="Cai H."/>
            <person name="Li Q."/>
            <person name="Fang X."/>
            <person name="Li J."/>
            <person name="Curtis N.E."/>
            <person name="Altenburger A."/>
            <person name="Shibata T."/>
            <person name="Feng M."/>
            <person name="Maeda T."/>
            <person name="Schwartz J.A."/>
            <person name="Shigenobu S."/>
            <person name="Lundholm N."/>
            <person name="Nishiyama T."/>
            <person name="Yang H."/>
            <person name="Hasebe M."/>
            <person name="Li S."/>
            <person name="Pierce S.K."/>
            <person name="Wang J."/>
        </authorList>
    </citation>
    <scope>NUCLEOTIDE SEQUENCE [LARGE SCALE GENOMIC DNA]</scope>
    <source>
        <strain evidence="12">EC2010</strain>
        <tissue evidence="12">Whole organism of an adult</tissue>
    </source>
</reference>
<evidence type="ECO:0000313" key="12">
    <source>
        <dbReference type="EMBL" id="RUS88140.1"/>
    </source>
</evidence>
<feature type="compositionally biased region" description="Basic and acidic residues" evidence="9">
    <location>
        <begin position="444"/>
        <end position="465"/>
    </location>
</feature>
<dbReference type="PANTHER" id="PTHR11477:SF51">
    <property type="entry name" value="PROTEIN PARTNER OF SNF, ISOFORM B"/>
    <property type="match status" value="1"/>
</dbReference>
<dbReference type="PROSITE" id="PS01359">
    <property type="entry name" value="ZF_PHD_1"/>
    <property type="match status" value="1"/>
</dbReference>
<feature type="compositionally biased region" description="Acidic residues" evidence="9">
    <location>
        <begin position="93"/>
        <end position="103"/>
    </location>
</feature>
<feature type="compositionally biased region" description="Basic and acidic residues" evidence="9">
    <location>
        <begin position="387"/>
        <end position="406"/>
    </location>
</feature>
<feature type="compositionally biased region" description="Acidic residues" evidence="9">
    <location>
        <begin position="1670"/>
        <end position="1682"/>
    </location>
</feature>
<feature type="compositionally biased region" description="Basic and acidic residues" evidence="9">
    <location>
        <begin position="783"/>
        <end position="794"/>
    </location>
</feature>
<feature type="compositionally biased region" description="Basic and acidic residues" evidence="9">
    <location>
        <begin position="1477"/>
        <end position="1486"/>
    </location>
</feature>
<dbReference type="Proteomes" id="UP000271974">
    <property type="component" value="Unassembled WGS sequence"/>
</dbReference>
<name>A0A3S1BP39_ELYCH</name>
<keyword evidence="6" id="KW-0804">Transcription</keyword>
<dbReference type="SMART" id="SM00510">
    <property type="entry name" value="TFS2M"/>
    <property type="match status" value="1"/>
</dbReference>
<dbReference type="PROSITE" id="PS50016">
    <property type="entry name" value="ZF_PHD_2"/>
    <property type="match status" value="1"/>
</dbReference>
<comment type="subcellular location">
    <subcellularLocation>
        <location evidence="1">Nucleus</location>
    </subcellularLocation>
</comment>
<feature type="compositionally biased region" description="Basic residues" evidence="9">
    <location>
        <begin position="1286"/>
        <end position="1296"/>
    </location>
</feature>